<gene>
    <name evidence="3" type="primary">A09p058320.1_BraROA</name>
    <name evidence="3" type="ORF">IGI04_037421</name>
</gene>
<feature type="region of interest" description="Disordered" evidence="1">
    <location>
        <begin position="130"/>
        <end position="164"/>
    </location>
</feature>
<keyword evidence="4" id="KW-1185">Reference proteome</keyword>
<reference evidence="3 4" key="1">
    <citation type="submission" date="2021-03" db="EMBL/GenBank/DDBJ databases">
        <authorList>
            <person name="King G.J."/>
            <person name="Bancroft I."/>
            <person name="Baten A."/>
            <person name="Bloomfield J."/>
            <person name="Borpatragohain P."/>
            <person name="He Z."/>
            <person name="Irish N."/>
            <person name="Irwin J."/>
            <person name="Liu K."/>
            <person name="Mauleon R.P."/>
            <person name="Moore J."/>
            <person name="Morris R."/>
            <person name="Ostergaard L."/>
            <person name="Wang B."/>
            <person name="Wells R."/>
        </authorList>
    </citation>
    <scope>NUCLEOTIDE SEQUENCE [LARGE SCALE GENOMIC DNA]</scope>
    <source>
        <strain evidence="3">R-o-18</strain>
        <tissue evidence="3">Leaf</tissue>
    </source>
</reference>
<protein>
    <recommendedName>
        <fullName evidence="5">Transmembrane protein</fullName>
    </recommendedName>
</protein>
<comment type="caution">
    <text evidence="3">The sequence shown here is derived from an EMBL/GenBank/DDBJ whole genome shotgun (WGS) entry which is preliminary data.</text>
</comment>
<feature type="compositionally biased region" description="Pro residues" evidence="1">
    <location>
        <begin position="153"/>
        <end position="164"/>
    </location>
</feature>
<evidence type="ECO:0008006" key="5">
    <source>
        <dbReference type="Google" id="ProtNLM"/>
    </source>
</evidence>
<dbReference type="Proteomes" id="UP000823674">
    <property type="component" value="Chromosome A09"/>
</dbReference>
<dbReference type="EMBL" id="JADBGQ010000008">
    <property type="protein sequence ID" value="KAG5385951.1"/>
    <property type="molecule type" value="Genomic_DNA"/>
</dbReference>
<proteinExistence type="predicted"/>
<evidence type="ECO:0000256" key="2">
    <source>
        <dbReference type="SAM" id="SignalP"/>
    </source>
</evidence>
<keyword evidence="2" id="KW-0732">Signal</keyword>
<evidence type="ECO:0000313" key="4">
    <source>
        <dbReference type="Proteomes" id="UP000823674"/>
    </source>
</evidence>
<feature type="signal peptide" evidence="2">
    <location>
        <begin position="1"/>
        <end position="26"/>
    </location>
</feature>
<accession>A0ABQ7LHB0</accession>
<evidence type="ECO:0000256" key="1">
    <source>
        <dbReference type="SAM" id="MobiDB-lite"/>
    </source>
</evidence>
<feature type="chain" id="PRO_5046221408" description="Transmembrane protein" evidence="2">
    <location>
        <begin position="27"/>
        <end position="164"/>
    </location>
</feature>
<name>A0ABQ7LHB0_BRACM</name>
<organism evidence="3 4">
    <name type="scientific">Brassica rapa subsp. trilocularis</name>
    <dbReference type="NCBI Taxonomy" id="1813537"/>
    <lineage>
        <taxon>Eukaryota</taxon>
        <taxon>Viridiplantae</taxon>
        <taxon>Streptophyta</taxon>
        <taxon>Embryophyta</taxon>
        <taxon>Tracheophyta</taxon>
        <taxon>Spermatophyta</taxon>
        <taxon>Magnoliopsida</taxon>
        <taxon>eudicotyledons</taxon>
        <taxon>Gunneridae</taxon>
        <taxon>Pentapetalae</taxon>
        <taxon>rosids</taxon>
        <taxon>malvids</taxon>
        <taxon>Brassicales</taxon>
        <taxon>Brassicaceae</taxon>
        <taxon>Brassiceae</taxon>
        <taxon>Brassica</taxon>
    </lineage>
</organism>
<evidence type="ECO:0000313" key="3">
    <source>
        <dbReference type="EMBL" id="KAG5385951.1"/>
    </source>
</evidence>
<sequence>MEKTTKAFLLLSWLHILLCLSCQVYVQNLPHRVEIIREAIKLMDNKISLVNAFQDHLLLETASNVISLGSTKIFNRSFSSFLSKNHVYNKTTKAFPLLLSLIHILLCLSSQVRVIEARIHNTGVRICARPPPPCGDESMGGDQVSGHKDKPCKPIPRPSPPKCS</sequence>